<dbReference type="Pfam" id="PF13692">
    <property type="entry name" value="Glyco_trans_1_4"/>
    <property type="match status" value="1"/>
</dbReference>
<feature type="domain" description="Glycosyltransferase subfamily 4-like N-terminal" evidence="3">
    <location>
        <begin position="37"/>
        <end position="161"/>
    </location>
</feature>
<gene>
    <name evidence="4" type="ORF">FV141_09830</name>
</gene>
<dbReference type="PANTHER" id="PTHR12526">
    <property type="entry name" value="GLYCOSYLTRANSFERASE"/>
    <property type="match status" value="1"/>
</dbReference>
<proteinExistence type="predicted"/>
<keyword evidence="5" id="KW-1185">Reference proteome</keyword>
<sequence>MAGQVLQVYAGLQSKKLPSDPPPGGRRIALLSNQGEIGGGEVMLLAIAEAARELGHDVTVAAPATPSEVADTARAAGFVVERISGEGARSYARHLRTWARQHDTDLLWCNGLRPALATAGLPRRVVHLHQLPAGKTVFAARAARRRALATIVPSRFVAERLPGSRVLENWVAPLDVVRTPQRNPYVIGFLGRLSEDKGVGVLTEAVNRMIADGHDVRLLIAGEARFVDATTAARIEADLESLGDRVERRGWVDRCDFFDQVDLAAFPSVAAESFGLVAAEAMSARCPFVVSDAGALPEVVGAEYPFIAPAGDADALAEALVRALDADWSTVTERSHSRWSEIFSPEAGRGRLAALLDSLLADVSHS</sequence>
<dbReference type="InterPro" id="IPR028098">
    <property type="entry name" value="Glyco_trans_4-like_N"/>
</dbReference>
<dbReference type="EMBL" id="CP043031">
    <property type="protein sequence ID" value="QEH94693.1"/>
    <property type="molecule type" value="Genomic_DNA"/>
</dbReference>
<name>A0ABX5ZCX2_9MICO</name>
<keyword evidence="1" id="KW-0328">Glycosyltransferase</keyword>
<dbReference type="Pfam" id="PF13439">
    <property type="entry name" value="Glyco_transf_4"/>
    <property type="match status" value="1"/>
</dbReference>
<evidence type="ECO:0000313" key="4">
    <source>
        <dbReference type="EMBL" id="QEH94693.1"/>
    </source>
</evidence>
<keyword evidence="2" id="KW-0808">Transferase</keyword>
<organism evidence="4 5">
    <name type="scientific">Dermacoccus abyssi</name>
    <dbReference type="NCBI Taxonomy" id="322596"/>
    <lineage>
        <taxon>Bacteria</taxon>
        <taxon>Bacillati</taxon>
        <taxon>Actinomycetota</taxon>
        <taxon>Actinomycetes</taxon>
        <taxon>Micrococcales</taxon>
        <taxon>Dermacoccaceae</taxon>
        <taxon>Dermacoccus</taxon>
    </lineage>
</organism>
<evidence type="ECO:0000259" key="3">
    <source>
        <dbReference type="Pfam" id="PF13439"/>
    </source>
</evidence>
<evidence type="ECO:0000256" key="2">
    <source>
        <dbReference type="ARBA" id="ARBA00022679"/>
    </source>
</evidence>
<dbReference type="CDD" id="cd03801">
    <property type="entry name" value="GT4_PimA-like"/>
    <property type="match status" value="1"/>
</dbReference>
<dbReference type="SUPFAM" id="SSF53756">
    <property type="entry name" value="UDP-Glycosyltransferase/glycogen phosphorylase"/>
    <property type="match status" value="1"/>
</dbReference>
<evidence type="ECO:0000313" key="5">
    <source>
        <dbReference type="Proteomes" id="UP000323565"/>
    </source>
</evidence>
<dbReference type="Gene3D" id="3.40.50.2000">
    <property type="entry name" value="Glycogen Phosphorylase B"/>
    <property type="match status" value="2"/>
</dbReference>
<dbReference type="Proteomes" id="UP000323565">
    <property type="component" value="Chromosome"/>
</dbReference>
<evidence type="ECO:0000256" key="1">
    <source>
        <dbReference type="ARBA" id="ARBA00022676"/>
    </source>
</evidence>
<accession>A0ABX5ZCX2</accession>
<reference evidence="4 5" key="1">
    <citation type="submission" date="2019-08" db="EMBL/GenBank/DDBJ databases">
        <title>Dermacoccus abyssi strain HZAU 226, whole genome Nanopore sequencing project.</title>
        <authorList>
            <person name="Guo A."/>
            <person name="Zhang X."/>
            <person name="Ruan Y."/>
            <person name="Liu W."/>
            <person name="Chen Q."/>
            <person name="Gu L."/>
        </authorList>
    </citation>
    <scope>NUCLEOTIDE SEQUENCE [LARGE SCALE GENOMIC DNA]</scope>
    <source>
        <strain evidence="4 5">HZAU 226</strain>
    </source>
</reference>
<protein>
    <submittedName>
        <fullName evidence="4">Glycosyltransferase family 4 protein</fullName>
    </submittedName>
</protein>